<organism evidence="1">
    <name type="scientific">Ophidiomyces ophidiicola</name>
    <dbReference type="NCBI Taxonomy" id="1387563"/>
    <lineage>
        <taxon>Eukaryota</taxon>
        <taxon>Fungi</taxon>
        <taxon>Dikarya</taxon>
        <taxon>Ascomycota</taxon>
        <taxon>Pezizomycotina</taxon>
        <taxon>Eurotiomycetes</taxon>
        <taxon>Eurotiomycetidae</taxon>
        <taxon>Onygenales</taxon>
        <taxon>Onygenaceae</taxon>
        <taxon>Ophidiomyces</taxon>
    </lineage>
</organism>
<proteinExistence type="predicted"/>
<gene>
    <name evidence="1" type="ORF">LOY88_002211</name>
</gene>
<comment type="caution">
    <text evidence="1">The sequence shown here is derived from an EMBL/GenBank/DDBJ whole genome shotgun (WGS) entry which is preliminary data.</text>
</comment>
<name>A0ACB8V0L0_9EURO</name>
<dbReference type="EMBL" id="JALBCA010000025">
    <property type="protein sequence ID" value="KAI2389245.1"/>
    <property type="molecule type" value="Genomic_DNA"/>
</dbReference>
<reference evidence="1" key="1">
    <citation type="journal article" date="2022" name="bioRxiv">
        <title>Population genetic analysis of Ophidiomyces ophidiicola, the causative agent of snake fungal disease, indicates recent introductions to the USA.</title>
        <authorList>
            <person name="Ladner J.T."/>
            <person name="Palmer J.M."/>
            <person name="Ettinger C.L."/>
            <person name="Stajich J.E."/>
            <person name="Farrell T.M."/>
            <person name="Glorioso B.M."/>
            <person name="Lawson B."/>
            <person name="Price S.J."/>
            <person name="Stengle A.G."/>
            <person name="Grear D.A."/>
            <person name="Lorch J.M."/>
        </authorList>
    </citation>
    <scope>NUCLEOTIDE SEQUENCE</scope>
    <source>
        <strain evidence="1">NWHC 24266-5</strain>
    </source>
</reference>
<protein>
    <submittedName>
        <fullName evidence="1">Uncharacterized protein</fullName>
    </submittedName>
</protein>
<evidence type="ECO:0000313" key="1">
    <source>
        <dbReference type="EMBL" id="KAI2389245.1"/>
    </source>
</evidence>
<accession>A0ACB8V0L0</accession>
<sequence length="202" mass="22153">MMSGGNGHSDGGHSTLSLLPAAKFGATSGAAGLLYGATSSVIKAHRHPAIHAISHGIHWFAFGTSFWWMRSNILNIQFAKKPTPRERIYASAVAGGLSGGAVTWSIYRRFLPGLVVFSIVGAVGQMSLNVADDWHSQRANTPQRPLLERLAESKWMPIKTLTDEKYKDMLNEKLLGVEVEIALIDERIDELRASQLSKTQER</sequence>